<protein>
    <recommendedName>
        <fullName evidence="8">Rieske domain-containing protein</fullName>
    </recommendedName>
</protein>
<dbReference type="InterPro" id="IPR029039">
    <property type="entry name" value="Flavoprotein-like_sf"/>
</dbReference>
<comment type="cofactor">
    <cofactor evidence="5">
        <name>[2Fe-2S] cluster</name>
        <dbReference type="ChEBI" id="CHEBI:190135"/>
    </cofactor>
</comment>
<evidence type="ECO:0000313" key="9">
    <source>
        <dbReference type="EMBL" id="QEX14933.1"/>
    </source>
</evidence>
<dbReference type="InterPro" id="IPR036922">
    <property type="entry name" value="Rieske_2Fe-2S_sf"/>
</dbReference>
<dbReference type="InterPro" id="IPR017941">
    <property type="entry name" value="Rieske_2Fe-2S"/>
</dbReference>
<evidence type="ECO:0000256" key="5">
    <source>
        <dbReference type="ARBA" id="ARBA00034078"/>
    </source>
</evidence>
<dbReference type="AlphaFoldDB" id="A0A5J6MCC5"/>
<keyword evidence="10" id="KW-1185">Reference proteome</keyword>
<evidence type="ECO:0000259" key="8">
    <source>
        <dbReference type="PROSITE" id="PS51296"/>
    </source>
</evidence>
<proteinExistence type="inferred from homology"/>
<dbReference type="EMBL" id="CP042906">
    <property type="protein sequence ID" value="QEX14933.1"/>
    <property type="molecule type" value="Genomic_DNA"/>
</dbReference>
<sequence length="358" mass="39176">MANPEWHRLGPVAALKQKPLQAVTVEGVPIALSWDQGRFGAISGRCLHAGGPLGQGTLRDGYVVCPWHGWTYQRETGEGEPGSTDVVPRYLLKEEGGDLFIDLASATHPRPASHSPHPLARDPKRADGPLRVVGISTTVMDRGAPRYSTSEDLLRVALEAAAAEGAETQFITLNNLKFRACEGYYSKSANACTWPCSITQMDDKDELTTVYEALVHWADVVLIATPIRWGNASSLYFKMIERMNCIQNQITTHDHVLIRNKVAGFIITGGQDNVQSVAGEMMMFFGELGFTFPQFPFVGHSRGWSAEDMENNMAAVKADQELRQGTRALALRCLEQARRLVAAGAGPARTERGGRKAN</sequence>
<gene>
    <name evidence="9" type="ORF">FRZ44_02090</name>
</gene>
<keyword evidence="4" id="KW-0411">Iron-sulfur</keyword>
<dbReference type="RefSeq" id="WP_151175434.1">
    <property type="nucleotide sequence ID" value="NZ_CP042906.1"/>
</dbReference>
<feature type="region of interest" description="Disordered" evidence="7">
    <location>
        <begin position="108"/>
        <end position="127"/>
    </location>
</feature>
<keyword evidence="3" id="KW-0408">Iron</keyword>
<evidence type="ECO:0000256" key="3">
    <source>
        <dbReference type="ARBA" id="ARBA00023004"/>
    </source>
</evidence>
<evidence type="ECO:0000313" key="10">
    <source>
        <dbReference type="Proteomes" id="UP000326202"/>
    </source>
</evidence>
<dbReference type="SUPFAM" id="SSF52218">
    <property type="entry name" value="Flavoproteins"/>
    <property type="match status" value="1"/>
</dbReference>
<dbReference type="GO" id="GO:0016491">
    <property type="term" value="F:oxidoreductase activity"/>
    <property type="evidence" value="ECO:0007669"/>
    <property type="project" value="InterPro"/>
</dbReference>
<organism evidence="9 10">
    <name type="scientific">Hypericibacter terrae</name>
    <dbReference type="NCBI Taxonomy" id="2602015"/>
    <lineage>
        <taxon>Bacteria</taxon>
        <taxon>Pseudomonadati</taxon>
        <taxon>Pseudomonadota</taxon>
        <taxon>Alphaproteobacteria</taxon>
        <taxon>Rhodospirillales</taxon>
        <taxon>Dongiaceae</taxon>
        <taxon>Hypericibacter</taxon>
    </lineage>
</organism>
<dbReference type="PROSITE" id="PS51296">
    <property type="entry name" value="RIESKE"/>
    <property type="match status" value="1"/>
</dbReference>
<dbReference type="Proteomes" id="UP000326202">
    <property type="component" value="Chromosome"/>
</dbReference>
<evidence type="ECO:0000256" key="6">
    <source>
        <dbReference type="ARBA" id="ARBA00038001"/>
    </source>
</evidence>
<dbReference type="OrthoDB" id="9800776at2"/>
<evidence type="ECO:0000256" key="1">
    <source>
        <dbReference type="ARBA" id="ARBA00022714"/>
    </source>
</evidence>
<dbReference type="InterPro" id="IPR005025">
    <property type="entry name" value="FMN_Rdtase-like_dom"/>
</dbReference>
<dbReference type="SUPFAM" id="SSF50022">
    <property type="entry name" value="ISP domain"/>
    <property type="match status" value="1"/>
</dbReference>
<dbReference type="KEGG" id="htq:FRZ44_02090"/>
<name>A0A5J6MCC5_9PROT</name>
<reference evidence="9 10" key="1">
    <citation type="submission" date="2019-08" db="EMBL/GenBank/DDBJ databases">
        <title>Hyperibacter terrae gen. nov., sp. nov. and Hyperibacter viscosus sp. nov., two new members in the family Rhodospirillaceae isolated from the rhizosphere of Hypericum perforatum.</title>
        <authorList>
            <person name="Noviana Z."/>
        </authorList>
    </citation>
    <scope>NUCLEOTIDE SEQUENCE [LARGE SCALE GENOMIC DNA]</scope>
    <source>
        <strain evidence="9 10">R5913</strain>
    </source>
</reference>
<evidence type="ECO:0000256" key="2">
    <source>
        <dbReference type="ARBA" id="ARBA00022723"/>
    </source>
</evidence>
<dbReference type="CDD" id="cd03467">
    <property type="entry name" value="Rieske"/>
    <property type="match status" value="1"/>
</dbReference>
<keyword evidence="1" id="KW-0001">2Fe-2S</keyword>
<dbReference type="GO" id="GO:0051537">
    <property type="term" value="F:2 iron, 2 sulfur cluster binding"/>
    <property type="evidence" value="ECO:0007669"/>
    <property type="project" value="UniProtKB-KW"/>
</dbReference>
<evidence type="ECO:0000256" key="4">
    <source>
        <dbReference type="ARBA" id="ARBA00023014"/>
    </source>
</evidence>
<dbReference type="PANTHER" id="PTHR21496">
    <property type="entry name" value="FERREDOXIN-RELATED"/>
    <property type="match status" value="1"/>
</dbReference>
<dbReference type="PANTHER" id="PTHR21496:SF0">
    <property type="entry name" value="RIESKE DOMAIN-CONTAINING PROTEIN"/>
    <property type="match status" value="1"/>
</dbReference>
<dbReference type="GO" id="GO:0046872">
    <property type="term" value="F:metal ion binding"/>
    <property type="evidence" value="ECO:0007669"/>
    <property type="project" value="UniProtKB-KW"/>
</dbReference>
<dbReference type="Gene3D" id="2.102.10.10">
    <property type="entry name" value="Rieske [2Fe-2S] iron-sulphur domain"/>
    <property type="match status" value="1"/>
</dbReference>
<accession>A0A5J6MCC5</accession>
<keyword evidence="2" id="KW-0479">Metal-binding</keyword>
<dbReference type="Pfam" id="PF03358">
    <property type="entry name" value="FMN_red"/>
    <property type="match status" value="1"/>
</dbReference>
<evidence type="ECO:0000256" key="7">
    <source>
        <dbReference type="SAM" id="MobiDB-lite"/>
    </source>
</evidence>
<comment type="similarity">
    <text evidence="6">Belongs to the bacterial ring-hydroxylating dioxygenase ferredoxin component family.</text>
</comment>
<dbReference type="Pfam" id="PF00355">
    <property type="entry name" value="Rieske"/>
    <property type="match status" value="1"/>
</dbReference>
<dbReference type="Gene3D" id="3.40.50.360">
    <property type="match status" value="1"/>
</dbReference>
<feature type="domain" description="Rieske" evidence="8">
    <location>
        <begin position="6"/>
        <end position="101"/>
    </location>
</feature>